<dbReference type="Proteomes" id="UP000546642">
    <property type="component" value="Unassembled WGS sequence"/>
</dbReference>
<reference evidence="3 4" key="1">
    <citation type="submission" date="2020-08" db="EMBL/GenBank/DDBJ databases">
        <title>Sequencing the genomes of 1000 actinobacteria strains.</title>
        <authorList>
            <person name="Klenk H.-P."/>
        </authorList>
    </citation>
    <scope>NUCLEOTIDE SEQUENCE [LARGE SCALE GENOMIC DNA]</scope>
    <source>
        <strain evidence="3 4">DSM 46659</strain>
    </source>
</reference>
<dbReference type="SUPFAM" id="SSF55831">
    <property type="entry name" value="Thymidylate synthase/dCMP hydroxymethylase"/>
    <property type="match status" value="1"/>
</dbReference>
<dbReference type="AlphaFoldDB" id="A0A7W9YMJ8"/>
<dbReference type="EMBL" id="JACHDS010000001">
    <property type="protein sequence ID" value="MBB6174925.1"/>
    <property type="molecule type" value="Genomic_DNA"/>
</dbReference>
<accession>A0A7W9YMJ8</accession>
<dbReference type="Gene3D" id="3.30.572.10">
    <property type="entry name" value="Thymidylate synthase/dCMP hydroxymethylase domain"/>
    <property type="match status" value="1"/>
</dbReference>
<evidence type="ECO:0000259" key="2">
    <source>
        <dbReference type="Pfam" id="PF00303"/>
    </source>
</evidence>
<evidence type="ECO:0000313" key="4">
    <source>
        <dbReference type="Proteomes" id="UP000546642"/>
    </source>
</evidence>
<name>A0A7W9YMJ8_9ACTN</name>
<sequence length="189" mass="20768">MIPASFPSFHDAYAAVLTRLTTEPDHSISSRGNAAGESLDVSFRITDPRRRLPYVEARPVNVVFNVAEVLWYLAGRRDLDMIGYYAAGMATSSADGRTLTGTAYGSKLFARDAAGRTQWECVLSLLRSDPDSKRAVLSILDADEPRDPSHPDVSCTFAAQFFLRGGHLHLTCYLRGNDAYRGMVSDVFA</sequence>
<organism evidence="3 4">
    <name type="scientific">Nocardiopsis mwathae</name>
    <dbReference type="NCBI Taxonomy" id="1472723"/>
    <lineage>
        <taxon>Bacteria</taxon>
        <taxon>Bacillati</taxon>
        <taxon>Actinomycetota</taxon>
        <taxon>Actinomycetes</taxon>
        <taxon>Streptosporangiales</taxon>
        <taxon>Nocardiopsidaceae</taxon>
        <taxon>Nocardiopsis</taxon>
    </lineage>
</organism>
<evidence type="ECO:0000256" key="1">
    <source>
        <dbReference type="ARBA" id="ARBA00022679"/>
    </source>
</evidence>
<protein>
    <submittedName>
        <fullName evidence="3">Thymidylate synthase</fullName>
    </submittedName>
</protein>
<comment type="caution">
    <text evidence="3">The sequence shown here is derived from an EMBL/GenBank/DDBJ whole genome shotgun (WGS) entry which is preliminary data.</text>
</comment>
<dbReference type="InterPro" id="IPR023451">
    <property type="entry name" value="Thymidate_synth/dCMP_Mease_dom"/>
</dbReference>
<dbReference type="GO" id="GO:0016740">
    <property type="term" value="F:transferase activity"/>
    <property type="evidence" value="ECO:0007669"/>
    <property type="project" value="UniProtKB-KW"/>
</dbReference>
<dbReference type="RefSeq" id="WP_184079282.1">
    <property type="nucleotide sequence ID" value="NZ_JACHDS010000001.1"/>
</dbReference>
<evidence type="ECO:0000313" key="3">
    <source>
        <dbReference type="EMBL" id="MBB6174925.1"/>
    </source>
</evidence>
<keyword evidence="1" id="KW-0808">Transferase</keyword>
<dbReference type="Pfam" id="PF00303">
    <property type="entry name" value="Thymidylat_synt"/>
    <property type="match status" value="1"/>
</dbReference>
<gene>
    <name evidence="3" type="ORF">HNR23_004985</name>
</gene>
<dbReference type="InterPro" id="IPR036926">
    <property type="entry name" value="Thymidate_synth/dCMP_Mease_sf"/>
</dbReference>
<proteinExistence type="predicted"/>
<keyword evidence="4" id="KW-1185">Reference proteome</keyword>
<feature type="domain" description="Thymidylate synthase/dCMP hydroxymethylase" evidence="2">
    <location>
        <begin position="16"/>
        <end position="184"/>
    </location>
</feature>